<comment type="similarity">
    <text evidence="12">Belongs to the XPG/RAD2 endonuclease family. GEN subfamily.</text>
</comment>
<dbReference type="SMART" id="SM00279">
    <property type="entry name" value="HhH2"/>
    <property type="match status" value="1"/>
</dbReference>
<evidence type="ECO:0000256" key="5">
    <source>
        <dbReference type="ARBA" id="ARBA00022723"/>
    </source>
</evidence>
<evidence type="ECO:0000256" key="13">
    <source>
        <dbReference type="SAM" id="MobiDB-lite"/>
    </source>
</evidence>
<dbReference type="InterPro" id="IPR006086">
    <property type="entry name" value="XPG-I_dom"/>
</dbReference>
<protein>
    <submittedName>
        <fullName evidence="16">Uncharacterized protein</fullName>
    </submittedName>
</protein>
<feature type="region of interest" description="Disordered" evidence="13">
    <location>
        <begin position="1140"/>
        <end position="1326"/>
    </location>
</feature>
<feature type="domain" description="XPG N-terminal" evidence="15">
    <location>
        <begin position="1"/>
        <end position="98"/>
    </location>
</feature>
<evidence type="ECO:0000256" key="7">
    <source>
        <dbReference type="ARBA" id="ARBA00022763"/>
    </source>
</evidence>
<name>A0A0L0VLS7_9BASI</name>
<dbReference type="SMART" id="SM00485">
    <property type="entry name" value="XPGN"/>
    <property type="match status" value="1"/>
</dbReference>
<feature type="compositionally biased region" description="Polar residues" evidence="13">
    <location>
        <begin position="645"/>
        <end position="657"/>
    </location>
</feature>
<feature type="region of interest" description="Disordered" evidence="13">
    <location>
        <begin position="640"/>
        <end position="668"/>
    </location>
</feature>
<dbReference type="InterPro" id="IPR008918">
    <property type="entry name" value="HhH2"/>
</dbReference>
<evidence type="ECO:0000256" key="11">
    <source>
        <dbReference type="ARBA" id="ARBA00023242"/>
    </source>
</evidence>
<evidence type="ECO:0000259" key="14">
    <source>
        <dbReference type="SMART" id="SM00484"/>
    </source>
</evidence>
<dbReference type="InterPro" id="IPR029060">
    <property type="entry name" value="PIN-like_dom_sf"/>
</dbReference>
<dbReference type="SUPFAM" id="SSF47807">
    <property type="entry name" value="5' to 3' exonuclease, C-terminal subdomain"/>
    <property type="match status" value="1"/>
</dbReference>
<feature type="compositionally biased region" description="Polar residues" evidence="13">
    <location>
        <begin position="1261"/>
        <end position="1275"/>
    </location>
</feature>
<evidence type="ECO:0000259" key="15">
    <source>
        <dbReference type="SMART" id="SM00485"/>
    </source>
</evidence>
<organism evidence="16 17">
    <name type="scientific">Puccinia striiformis f. sp. tritici PST-78</name>
    <dbReference type="NCBI Taxonomy" id="1165861"/>
    <lineage>
        <taxon>Eukaryota</taxon>
        <taxon>Fungi</taxon>
        <taxon>Dikarya</taxon>
        <taxon>Basidiomycota</taxon>
        <taxon>Pucciniomycotina</taxon>
        <taxon>Pucciniomycetes</taxon>
        <taxon>Pucciniales</taxon>
        <taxon>Pucciniaceae</taxon>
        <taxon>Puccinia</taxon>
    </lineage>
</organism>
<dbReference type="CDD" id="cd09904">
    <property type="entry name" value="H3TH_XPG"/>
    <property type="match status" value="1"/>
</dbReference>
<feature type="compositionally biased region" description="Basic and acidic residues" evidence="13">
    <location>
        <begin position="150"/>
        <end position="163"/>
    </location>
</feature>
<feature type="region of interest" description="Disordered" evidence="13">
    <location>
        <begin position="687"/>
        <end position="771"/>
    </location>
</feature>
<dbReference type="OrthoDB" id="31113at2759"/>
<feature type="domain" description="XPG-I" evidence="14">
    <location>
        <begin position="859"/>
        <end position="928"/>
    </location>
</feature>
<keyword evidence="7" id="KW-0227">DNA damage</keyword>
<keyword evidence="6" id="KW-0255">Endonuclease</keyword>
<dbReference type="InterPro" id="IPR006085">
    <property type="entry name" value="XPG_DNA_repair_N"/>
</dbReference>
<dbReference type="GO" id="GO:0006289">
    <property type="term" value="P:nucleotide-excision repair"/>
    <property type="evidence" value="ECO:0007669"/>
    <property type="project" value="InterPro"/>
</dbReference>
<dbReference type="GO" id="GO:0003697">
    <property type="term" value="F:single-stranded DNA binding"/>
    <property type="evidence" value="ECO:0007669"/>
    <property type="project" value="InterPro"/>
</dbReference>
<dbReference type="GO" id="GO:0046872">
    <property type="term" value="F:metal ion binding"/>
    <property type="evidence" value="ECO:0007669"/>
    <property type="project" value="UniProtKB-KW"/>
</dbReference>
<dbReference type="PRINTS" id="PR00853">
    <property type="entry name" value="XPGRADSUPER"/>
</dbReference>
<comment type="caution">
    <text evidence="16">The sequence shown here is derived from an EMBL/GenBank/DDBJ whole genome shotgun (WGS) entry which is preliminary data.</text>
</comment>
<comment type="subcellular location">
    <subcellularLocation>
        <location evidence="2">Nucleus</location>
    </subcellularLocation>
</comment>
<feature type="compositionally biased region" description="Low complexity" evidence="13">
    <location>
        <begin position="1286"/>
        <end position="1306"/>
    </location>
</feature>
<reference evidence="17" key="1">
    <citation type="submission" date="2014-03" db="EMBL/GenBank/DDBJ databases">
        <title>The Genome Sequence of Puccinia striiformis f. sp. tritici PST-78.</title>
        <authorList>
            <consortium name="The Broad Institute Genome Sequencing Platform"/>
            <person name="Cuomo C."/>
            <person name="Hulbert S."/>
            <person name="Chen X."/>
            <person name="Walker B."/>
            <person name="Young S.K."/>
            <person name="Zeng Q."/>
            <person name="Gargeya S."/>
            <person name="Fitzgerald M."/>
            <person name="Haas B."/>
            <person name="Abouelleil A."/>
            <person name="Alvarado L."/>
            <person name="Arachchi H.M."/>
            <person name="Berlin A.M."/>
            <person name="Chapman S.B."/>
            <person name="Goldberg J."/>
            <person name="Griggs A."/>
            <person name="Gujja S."/>
            <person name="Hansen M."/>
            <person name="Howarth C."/>
            <person name="Imamovic A."/>
            <person name="Larimer J."/>
            <person name="McCowan C."/>
            <person name="Montmayeur A."/>
            <person name="Murphy C."/>
            <person name="Neiman D."/>
            <person name="Pearson M."/>
            <person name="Priest M."/>
            <person name="Roberts A."/>
            <person name="Saif S."/>
            <person name="Shea T."/>
            <person name="Sisk P."/>
            <person name="Sykes S."/>
            <person name="Wortman J."/>
            <person name="Nusbaum C."/>
            <person name="Birren B."/>
        </authorList>
    </citation>
    <scope>NUCLEOTIDE SEQUENCE [LARGE SCALE GENOMIC DNA]</scope>
    <source>
        <strain evidence="17">race PST-78</strain>
    </source>
</reference>
<feature type="compositionally biased region" description="Basic and acidic residues" evidence="13">
    <location>
        <begin position="733"/>
        <end position="744"/>
    </location>
</feature>
<dbReference type="Proteomes" id="UP000054564">
    <property type="component" value="Unassembled WGS sequence"/>
</dbReference>
<sequence>MGVQGLWTLISPVARPINLETMGNKKLAIDSSIWLYQFQKAMRDREGKGIVNAHILGFLRRISKLLYYGIKPVFVFDGGVPTLKRQTINERKKQKRGVQDNLAKTAEKLLAAQLRQVAVMEAQKRTQVKATGDLITPHTVYFDHPIAQDFSEKNNPRKQRQSDPTDTTTTTPIPSPTKKTRFIPKDQYQLPPIDKIPSATETDTDHRLATEMELKEFIHEFTTEDLDINSPHFQSLSTELKYEIIGDLRVKSRQPNRTRVEAMRKTNDHEFSQTQILNLKKRNNLTQKLLTVTDMVAKANLTIPIKIAAQRNKEYVLVKASEGWILGIENEDEKEETGSIKNPVKVDVEESEDEDVEFEEVKVDRPLRTGKGVASRTSDDEIEFEEVPLPTPTIKLKASREQQEADWREAIRFHYGTTDSNSVVDLKETSVPRPKDDVDLFQQSDEDEVIRDIISEVVAHEAFRPSRDLGEGSSKETTLITLVNKSSDSLKHQFSTSVTGPLSAESCPPVASKQMINILESVELEMDDDFLIPEPLAKPQTAPQIINLESVELEMDDDFLIQEPPIENKMSYVPTLPTLETEKAGLQSNRISADSHLAVKETTPLLDHNQILQDLIPHLASTPTQGGVKDSALNQDQNKLPAIDSNENQTTSSSKTTIEPKEKEESIEALSTTANIKSAYIPNESVNSKNVASSPLPETHPLPSQSTDCIPTSPSKPHTTQTTLNDVINPVDKGPKDTANEDKGNSMPRSESPEISIPWSRTPTPQRSTEKEAEVIGSDEEEFNRVIKAEEQAIDANLVMESNEWDSFLLGLEDQEKLEGIRQDADLEVQRLKEKTAKDRRDADDVTIQMSKDIQNLLKLFGIPFVESPMEAEAQCAELLKLELVDGIITDDSDVFLFGGNKVYKNLFNQNKFVECYLLNDLDIELGLNQEKLIQLAFLLGSDYTVGLNGVGPVTAMEILAEFDPDFSSSSTNQTGSSNLTNLTGLLNFKNWWEKVQVGKDTELESGTTFKKKFCKKKDKIWIDDHWPNPAVADAYLNPIVDHSTGKFIWGIPDLEGIKEFLYDHLSWSSIKTDEVIIPLIKRQTQRLNGTIQTQGVLDGFFDYSIESNGKSSRLAPPGIDSGFSSQRLQKIITKWREKKKNHILNNNKSLPDQPEELEEQPRRSSSKSEEAIVVKGPNKRTKPTKSATKKQEPVAKKSGKIIKPKELTKTKPVKQSSSAAPANEKASSSSHPNPINPSSKSNHHLTTQSVRTRSTKRKQSNLSKTHGKSTSIKNTLGGKDQIQLSSDGDQQGSGSGSEFDLSSSFSEHDDDEEEFRSVKKKKKKT</sequence>
<dbReference type="InterPro" id="IPR006084">
    <property type="entry name" value="XPG/Rad2"/>
</dbReference>
<evidence type="ECO:0000256" key="9">
    <source>
        <dbReference type="ARBA" id="ARBA00022842"/>
    </source>
</evidence>
<evidence type="ECO:0000256" key="6">
    <source>
        <dbReference type="ARBA" id="ARBA00022759"/>
    </source>
</evidence>
<keyword evidence="4" id="KW-0540">Nuclease</keyword>
<evidence type="ECO:0000256" key="8">
    <source>
        <dbReference type="ARBA" id="ARBA00022801"/>
    </source>
</evidence>
<dbReference type="InterPro" id="IPR036279">
    <property type="entry name" value="5-3_exonuclease_C_sf"/>
</dbReference>
<keyword evidence="8" id="KW-0378">Hydrolase</keyword>
<dbReference type="SUPFAM" id="SSF88723">
    <property type="entry name" value="PIN domain-like"/>
    <property type="match status" value="1"/>
</dbReference>
<keyword evidence="9" id="KW-0460">Magnesium</keyword>
<feature type="region of interest" description="Disordered" evidence="13">
    <location>
        <begin position="147"/>
        <end position="200"/>
    </location>
</feature>
<evidence type="ECO:0000256" key="10">
    <source>
        <dbReference type="ARBA" id="ARBA00023204"/>
    </source>
</evidence>
<keyword evidence="10" id="KW-0234">DNA repair</keyword>
<evidence type="ECO:0000256" key="1">
    <source>
        <dbReference type="ARBA" id="ARBA00001946"/>
    </source>
</evidence>
<dbReference type="GO" id="GO:0005634">
    <property type="term" value="C:nucleus"/>
    <property type="evidence" value="ECO:0007669"/>
    <property type="project" value="UniProtKB-SubCell"/>
</dbReference>
<dbReference type="Gene3D" id="1.10.150.20">
    <property type="entry name" value="5' to 3' exonuclease, C-terminal subdomain"/>
    <property type="match status" value="1"/>
</dbReference>
<dbReference type="InterPro" id="IPR001044">
    <property type="entry name" value="XPG/Rad2_eukaryotes"/>
</dbReference>
<dbReference type="Gene3D" id="3.40.50.1010">
    <property type="entry name" value="5'-nuclease"/>
    <property type="match status" value="2"/>
</dbReference>
<dbReference type="CDD" id="cd09868">
    <property type="entry name" value="PIN_XPG_RAD2"/>
    <property type="match status" value="2"/>
</dbReference>
<feature type="compositionally biased region" description="Low complexity" evidence="13">
    <location>
        <begin position="1228"/>
        <end position="1241"/>
    </location>
</feature>
<dbReference type="PANTHER" id="PTHR16171">
    <property type="entry name" value="DNA REPAIR PROTEIN COMPLEMENTING XP-G CELLS-RELATED"/>
    <property type="match status" value="1"/>
</dbReference>
<dbReference type="SMART" id="SM00484">
    <property type="entry name" value="XPGI"/>
    <property type="match status" value="1"/>
</dbReference>
<dbReference type="Pfam" id="PF00867">
    <property type="entry name" value="XPG_I"/>
    <property type="match status" value="1"/>
</dbReference>
<feature type="compositionally biased region" description="Polar residues" evidence="13">
    <location>
        <begin position="702"/>
        <end position="726"/>
    </location>
</feature>
<evidence type="ECO:0000313" key="16">
    <source>
        <dbReference type="EMBL" id="KNE99949.1"/>
    </source>
</evidence>
<dbReference type="PRINTS" id="PR00066">
    <property type="entry name" value="XRODRMPGMNTG"/>
</dbReference>
<dbReference type="GO" id="GO:0048256">
    <property type="term" value="F:flap endonuclease activity"/>
    <property type="evidence" value="ECO:0007669"/>
    <property type="project" value="UniProtKB-ARBA"/>
</dbReference>
<evidence type="ECO:0000313" key="17">
    <source>
        <dbReference type="Proteomes" id="UP000054564"/>
    </source>
</evidence>
<evidence type="ECO:0000256" key="2">
    <source>
        <dbReference type="ARBA" id="ARBA00004123"/>
    </source>
</evidence>
<dbReference type="FunFam" id="1.10.150.20:FF:000030">
    <property type="entry name" value="Flap endonuclease GEN-like 1"/>
    <property type="match status" value="1"/>
</dbReference>
<dbReference type="EMBL" id="AJIL01000041">
    <property type="protein sequence ID" value="KNE99949.1"/>
    <property type="molecule type" value="Genomic_DNA"/>
</dbReference>
<comment type="similarity">
    <text evidence="3">Belongs to the XPG/RAD2 endonuclease family. XPG subfamily.</text>
</comment>
<evidence type="ECO:0000256" key="12">
    <source>
        <dbReference type="ARBA" id="ARBA00038112"/>
    </source>
</evidence>
<gene>
    <name evidence="16" type="ORF">PSTG_06802</name>
</gene>
<keyword evidence="5" id="KW-0479">Metal-binding</keyword>
<dbReference type="STRING" id="1165861.A0A0L0VLS7"/>
<dbReference type="Pfam" id="PF00752">
    <property type="entry name" value="XPG_N"/>
    <property type="match status" value="1"/>
</dbReference>
<proteinExistence type="inferred from homology"/>
<dbReference type="PANTHER" id="PTHR16171:SF7">
    <property type="entry name" value="DNA REPAIR PROTEIN RAD2"/>
    <property type="match status" value="1"/>
</dbReference>
<evidence type="ECO:0000256" key="4">
    <source>
        <dbReference type="ARBA" id="ARBA00022722"/>
    </source>
</evidence>
<keyword evidence="11" id="KW-0539">Nucleus</keyword>
<feature type="compositionally biased region" description="Basic and acidic residues" evidence="13">
    <location>
        <begin position="1160"/>
        <end position="1173"/>
    </location>
</feature>
<keyword evidence="17" id="KW-1185">Reference proteome</keyword>
<accession>A0A0L0VLS7</accession>
<evidence type="ECO:0000256" key="3">
    <source>
        <dbReference type="ARBA" id="ARBA00005283"/>
    </source>
</evidence>
<dbReference type="InterPro" id="IPR019974">
    <property type="entry name" value="XPG_CS"/>
</dbReference>
<comment type="cofactor">
    <cofactor evidence="1">
        <name>Mg(2+)</name>
        <dbReference type="ChEBI" id="CHEBI:18420"/>
    </cofactor>
</comment>
<dbReference type="PROSITE" id="PS00841">
    <property type="entry name" value="XPG_1"/>
    <property type="match status" value="1"/>
</dbReference>